<evidence type="ECO:0000256" key="11">
    <source>
        <dbReference type="ARBA" id="ARBA00032707"/>
    </source>
</evidence>
<keyword evidence="14" id="KW-0961">Cell wall biogenesis/degradation</keyword>
<comment type="similarity">
    <text evidence="2 14">Belongs to the UppP family.</text>
</comment>
<dbReference type="PANTHER" id="PTHR30622">
    <property type="entry name" value="UNDECAPRENYL-DIPHOSPHATASE"/>
    <property type="match status" value="1"/>
</dbReference>
<evidence type="ECO:0000256" key="8">
    <source>
        <dbReference type="ARBA" id="ARBA00022989"/>
    </source>
</evidence>
<comment type="function">
    <text evidence="14">Catalyzes the dephosphorylation of undecaprenyl diphosphate (UPP). Confers resistance to bacitracin.</text>
</comment>
<evidence type="ECO:0000256" key="14">
    <source>
        <dbReference type="HAMAP-Rule" id="MF_01006"/>
    </source>
</evidence>
<feature type="transmembrane region" description="Helical" evidence="14">
    <location>
        <begin position="184"/>
        <end position="205"/>
    </location>
</feature>
<keyword evidence="10 14" id="KW-0046">Antibiotic resistance</keyword>
<evidence type="ECO:0000256" key="6">
    <source>
        <dbReference type="ARBA" id="ARBA00022692"/>
    </source>
</evidence>
<proteinExistence type="inferred from homology"/>
<dbReference type="Proteomes" id="UP000469011">
    <property type="component" value="Unassembled WGS sequence"/>
</dbReference>
<evidence type="ECO:0000256" key="3">
    <source>
        <dbReference type="ARBA" id="ARBA00012374"/>
    </source>
</evidence>
<comment type="catalytic activity">
    <reaction evidence="13 14">
        <text>di-trans,octa-cis-undecaprenyl diphosphate + H2O = di-trans,octa-cis-undecaprenyl phosphate + phosphate + H(+)</text>
        <dbReference type="Rhea" id="RHEA:28094"/>
        <dbReference type="ChEBI" id="CHEBI:15377"/>
        <dbReference type="ChEBI" id="CHEBI:15378"/>
        <dbReference type="ChEBI" id="CHEBI:43474"/>
        <dbReference type="ChEBI" id="CHEBI:58405"/>
        <dbReference type="ChEBI" id="CHEBI:60392"/>
        <dbReference type="EC" id="3.6.1.27"/>
    </reaction>
</comment>
<name>A0A6N9TB00_9HYPH</name>
<feature type="transmembrane region" description="Helical" evidence="14">
    <location>
        <begin position="250"/>
        <end position="271"/>
    </location>
</feature>
<keyword evidence="9 14" id="KW-0472">Membrane</keyword>
<evidence type="ECO:0000313" key="15">
    <source>
        <dbReference type="EMBL" id="NDW07226.1"/>
    </source>
</evidence>
<keyword evidence="7 14" id="KW-0378">Hydrolase</keyword>
<keyword evidence="8 14" id="KW-1133">Transmembrane helix</keyword>
<dbReference type="HAMAP" id="MF_01006">
    <property type="entry name" value="Undec_diphosphatase"/>
    <property type="match status" value="1"/>
</dbReference>
<feature type="transmembrane region" description="Helical" evidence="14">
    <location>
        <begin position="82"/>
        <end position="101"/>
    </location>
</feature>
<organism evidence="15 16">
    <name type="scientific">Jiella pacifica</name>
    <dbReference type="NCBI Taxonomy" id="2696469"/>
    <lineage>
        <taxon>Bacteria</taxon>
        <taxon>Pseudomonadati</taxon>
        <taxon>Pseudomonadota</taxon>
        <taxon>Alphaproteobacteria</taxon>
        <taxon>Hyphomicrobiales</taxon>
        <taxon>Aurantimonadaceae</taxon>
        <taxon>Jiella</taxon>
    </lineage>
</organism>
<evidence type="ECO:0000256" key="7">
    <source>
        <dbReference type="ARBA" id="ARBA00022801"/>
    </source>
</evidence>
<dbReference type="InterPro" id="IPR003824">
    <property type="entry name" value="UppP"/>
</dbReference>
<feature type="transmembrane region" description="Helical" evidence="14">
    <location>
        <begin position="107"/>
        <end position="129"/>
    </location>
</feature>
<evidence type="ECO:0000256" key="12">
    <source>
        <dbReference type="ARBA" id="ARBA00032932"/>
    </source>
</evidence>
<dbReference type="AlphaFoldDB" id="A0A6N9TB00"/>
<keyword evidence="14" id="KW-0133">Cell shape</keyword>
<dbReference type="Pfam" id="PF02673">
    <property type="entry name" value="BacA"/>
    <property type="match status" value="1"/>
</dbReference>
<comment type="miscellaneous">
    <text evidence="14">Bacitracin is thought to be involved in the inhibition of peptidoglycan synthesis by sequestering undecaprenyl diphosphate, thereby reducing the pool of lipid carrier available.</text>
</comment>
<feature type="transmembrane region" description="Helical" evidence="14">
    <location>
        <begin position="217"/>
        <end position="238"/>
    </location>
</feature>
<keyword evidence="14" id="KW-0573">Peptidoglycan synthesis</keyword>
<evidence type="ECO:0000256" key="9">
    <source>
        <dbReference type="ARBA" id="ARBA00023136"/>
    </source>
</evidence>
<dbReference type="NCBIfam" id="TIGR00753">
    <property type="entry name" value="undec_PP_bacA"/>
    <property type="match status" value="1"/>
</dbReference>
<dbReference type="GO" id="GO:0071555">
    <property type="term" value="P:cell wall organization"/>
    <property type="evidence" value="ECO:0007669"/>
    <property type="project" value="UniProtKB-KW"/>
</dbReference>
<feature type="transmembrane region" description="Helical" evidence="14">
    <location>
        <begin position="141"/>
        <end position="164"/>
    </location>
</feature>
<dbReference type="EMBL" id="JAAAMG010000025">
    <property type="protein sequence ID" value="NDW07226.1"/>
    <property type="molecule type" value="Genomic_DNA"/>
</dbReference>
<dbReference type="EC" id="3.6.1.27" evidence="3 14"/>
<keyword evidence="5 14" id="KW-1003">Cell membrane</keyword>
<dbReference type="NCBIfam" id="NF001389">
    <property type="entry name" value="PRK00281.1-2"/>
    <property type="match status" value="1"/>
</dbReference>
<gene>
    <name evidence="14" type="primary">uppP</name>
    <name evidence="15" type="ORF">GTK09_22665</name>
</gene>
<evidence type="ECO:0000256" key="10">
    <source>
        <dbReference type="ARBA" id="ARBA00023251"/>
    </source>
</evidence>
<evidence type="ECO:0000256" key="5">
    <source>
        <dbReference type="ARBA" id="ARBA00022475"/>
    </source>
</evidence>
<protein>
    <recommendedName>
        <fullName evidence="4 14">Undecaprenyl-diphosphatase</fullName>
        <ecNumber evidence="3 14">3.6.1.27</ecNumber>
    </recommendedName>
    <alternativeName>
        <fullName evidence="12 14">Bacitracin resistance protein</fullName>
    </alternativeName>
    <alternativeName>
        <fullName evidence="11 14">Undecaprenyl pyrophosphate phosphatase</fullName>
    </alternativeName>
</protein>
<comment type="caution">
    <text evidence="15">The sequence shown here is derived from an EMBL/GenBank/DDBJ whole genome shotgun (WGS) entry which is preliminary data.</text>
</comment>
<keyword evidence="6 14" id="KW-0812">Transmembrane</keyword>
<accession>A0A6N9TB00</accession>
<reference evidence="15 16" key="1">
    <citation type="submission" date="2020-01" db="EMBL/GenBank/DDBJ databases">
        <title>Jiella pacifica sp. nov.</title>
        <authorList>
            <person name="Xue Z."/>
            <person name="Zhu S."/>
            <person name="Chen J."/>
            <person name="Yang J."/>
        </authorList>
    </citation>
    <scope>NUCLEOTIDE SEQUENCE [LARGE SCALE GENOMIC DNA]</scope>
    <source>
        <strain evidence="15 16">40Bstr34</strain>
    </source>
</reference>
<dbReference type="GO" id="GO:0009252">
    <property type="term" value="P:peptidoglycan biosynthetic process"/>
    <property type="evidence" value="ECO:0007669"/>
    <property type="project" value="UniProtKB-KW"/>
</dbReference>
<evidence type="ECO:0000256" key="2">
    <source>
        <dbReference type="ARBA" id="ARBA00010621"/>
    </source>
</evidence>
<feature type="transmembrane region" description="Helical" evidence="14">
    <location>
        <begin position="48"/>
        <end position="70"/>
    </location>
</feature>
<comment type="subcellular location">
    <subcellularLocation>
        <location evidence="1 14">Cell membrane</location>
        <topology evidence="1 14">Multi-pass membrane protein</topology>
    </subcellularLocation>
</comment>
<dbReference type="GO" id="GO:0046677">
    <property type="term" value="P:response to antibiotic"/>
    <property type="evidence" value="ECO:0007669"/>
    <property type="project" value="UniProtKB-UniRule"/>
</dbReference>
<dbReference type="RefSeq" id="WP_163465680.1">
    <property type="nucleotide sequence ID" value="NZ_JAAAMG010000025.1"/>
</dbReference>
<dbReference type="GO" id="GO:0005886">
    <property type="term" value="C:plasma membrane"/>
    <property type="evidence" value="ECO:0007669"/>
    <property type="project" value="UniProtKB-SubCell"/>
</dbReference>
<evidence type="ECO:0000256" key="1">
    <source>
        <dbReference type="ARBA" id="ARBA00004651"/>
    </source>
</evidence>
<dbReference type="NCBIfam" id="NF001390">
    <property type="entry name" value="PRK00281.1-4"/>
    <property type="match status" value="1"/>
</dbReference>
<dbReference type="PANTHER" id="PTHR30622:SF3">
    <property type="entry name" value="UNDECAPRENYL-DIPHOSPHATASE"/>
    <property type="match status" value="1"/>
</dbReference>
<evidence type="ECO:0000313" key="16">
    <source>
        <dbReference type="Proteomes" id="UP000469011"/>
    </source>
</evidence>
<evidence type="ECO:0000256" key="4">
    <source>
        <dbReference type="ARBA" id="ARBA00021581"/>
    </source>
</evidence>
<evidence type="ECO:0000256" key="13">
    <source>
        <dbReference type="ARBA" id="ARBA00047594"/>
    </source>
</evidence>
<keyword evidence="16" id="KW-1185">Reference proteome</keyword>
<dbReference type="GO" id="GO:0008360">
    <property type="term" value="P:regulation of cell shape"/>
    <property type="evidence" value="ECO:0007669"/>
    <property type="project" value="UniProtKB-KW"/>
</dbReference>
<sequence>MDLGAYVDGAILGIVEGLTEFIPVSSTGHILLLGHFLGFHSTARTFEIVIQLGAILAILLVYFAKLWQLFVTLPTSPRSRHFVLGILIAFLPAAVVGVIAHDFIKRVLFETPMVICIALVVGGILLLVIDKLPRKVRYDDVMDYPLSLCLAIGIFQCLAMVPGTSRSGATIAGSLLMGTDKRSAAEFSFFLAMPTMAGAVAYDVFKNRDVLSMDDAGLIAVGFVLAFVSALFVVRSLLDFVSRHGFAPFAWWRIAVGTLGMVLLLTVAPAADAGRPSPVQLDGSLSVEDVIGEEVGLPTDHAAAGKSPRVTRAQ</sequence>
<dbReference type="GO" id="GO:0050380">
    <property type="term" value="F:undecaprenyl-diphosphatase activity"/>
    <property type="evidence" value="ECO:0007669"/>
    <property type="project" value="UniProtKB-UniRule"/>
</dbReference>